<keyword evidence="4" id="KW-0408">Iron</keyword>
<evidence type="ECO:0000256" key="5">
    <source>
        <dbReference type="ARBA" id="ARBA00023014"/>
    </source>
</evidence>
<evidence type="ECO:0000256" key="1">
    <source>
        <dbReference type="ARBA" id="ARBA00022485"/>
    </source>
</evidence>
<evidence type="ECO:0000256" key="3">
    <source>
        <dbReference type="ARBA" id="ARBA00023002"/>
    </source>
</evidence>
<accession>A0A1M6DWW0</accession>
<evidence type="ECO:0000256" key="4">
    <source>
        <dbReference type="ARBA" id="ARBA00023004"/>
    </source>
</evidence>
<dbReference type="SUPFAM" id="SSF51905">
    <property type="entry name" value="FAD/NAD(P)-binding domain"/>
    <property type="match status" value="1"/>
</dbReference>
<dbReference type="PANTHER" id="PTHR43498">
    <property type="entry name" value="FERREDOXIN:COB-COM HETERODISULFIDE REDUCTASE SUBUNIT A"/>
    <property type="match status" value="1"/>
</dbReference>
<dbReference type="InterPro" id="IPR039650">
    <property type="entry name" value="HdrA-like"/>
</dbReference>
<dbReference type="Gene3D" id="3.50.50.60">
    <property type="entry name" value="FAD/NAD(P)-binding domain"/>
    <property type="match status" value="1"/>
</dbReference>
<keyword evidence="7" id="KW-1185">Reference proteome</keyword>
<protein>
    <submittedName>
        <fullName evidence="6">FAD dependent oxidoreductase</fullName>
    </submittedName>
</protein>
<dbReference type="GO" id="GO:0051539">
    <property type="term" value="F:4 iron, 4 sulfur cluster binding"/>
    <property type="evidence" value="ECO:0007669"/>
    <property type="project" value="UniProtKB-KW"/>
</dbReference>
<keyword evidence="5" id="KW-0411">Iron-sulfur</keyword>
<proteinExistence type="predicted"/>
<dbReference type="GO" id="GO:0016491">
    <property type="term" value="F:oxidoreductase activity"/>
    <property type="evidence" value="ECO:0007669"/>
    <property type="project" value="UniProtKB-KW"/>
</dbReference>
<dbReference type="EMBL" id="FQZP01000009">
    <property type="protein sequence ID" value="SHI77757.1"/>
    <property type="molecule type" value="Genomic_DNA"/>
</dbReference>
<name>A0A1M6DWW0_9FIRM</name>
<dbReference type="Proteomes" id="UP000324781">
    <property type="component" value="Unassembled WGS sequence"/>
</dbReference>
<keyword evidence="2" id="KW-0479">Metal-binding</keyword>
<dbReference type="GO" id="GO:0046872">
    <property type="term" value="F:metal ion binding"/>
    <property type="evidence" value="ECO:0007669"/>
    <property type="project" value="UniProtKB-KW"/>
</dbReference>
<sequence>MLQSRNFPCRAGGWLKARKSPGSYLKETINMSAEMISYQKTLPVRDEFDVVVVGSGPSGICAAVSAARMGVRTALVERYGVLGGNLTVGAVAPILGSVSRGTLRDELVERLGVPDCDEIGATQQCHDFEKAKRVLVEFAHEAGVKIFLQTPVVDVIMDGSRVDGVVISEKTGLKVLRAKVFVDATGDGDVAYHAGAEYQMGRDSDSLVQPVTLMFTLNGVEEDALTCIGEVDYVQYKGERFLDYTTRLCKEGHLPPHSASVRSFRTLVPGERLINTTQANGIFAVNSDDLEKAEVDLRAQIDKVTEFLRKFVDGYQNCYVKSTAETLGVRETRRFIGEYILEDNDLRTGRRFEDVVVHKASFIVDIHNPTGSAQAEGVPEEVTPYDIPLRCLIPKKTDGLVLSGRCISGTHRAHASYRVMSICMAIGEASGVTAALAAKKGINPREVDYREVQKVLLERGVDLFS</sequence>
<evidence type="ECO:0000313" key="6">
    <source>
        <dbReference type="EMBL" id="SHI77757.1"/>
    </source>
</evidence>
<keyword evidence="1" id="KW-0004">4Fe-4S</keyword>
<organism evidence="6 7">
    <name type="scientific">Thermoclostridium caenicola</name>
    <dbReference type="NCBI Taxonomy" id="659425"/>
    <lineage>
        <taxon>Bacteria</taxon>
        <taxon>Bacillati</taxon>
        <taxon>Bacillota</taxon>
        <taxon>Clostridia</taxon>
        <taxon>Eubacteriales</taxon>
        <taxon>Oscillospiraceae</taxon>
        <taxon>Thermoclostridium</taxon>
    </lineage>
</organism>
<dbReference type="PANTHER" id="PTHR43498:SF1">
    <property type="entry name" value="COB--COM HETERODISULFIDE REDUCTASE IRON-SULFUR SUBUNIT A"/>
    <property type="match status" value="1"/>
</dbReference>
<dbReference type="InterPro" id="IPR036188">
    <property type="entry name" value="FAD/NAD-bd_sf"/>
</dbReference>
<evidence type="ECO:0000313" key="7">
    <source>
        <dbReference type="Proteomes" id="UP000324781"/>
    </source>
</evidence>
<keyword evidence="3" id="KW-0560">Oxidoreductase</keyword>
<evidence type="ECO:0000256" key="2">
    <source>
        <dbReference type="ARBA" id="ARBA00022723"/>
    </source>
</evidence>
<dbReference type="Pfam" id="PF12831">
    <property type="entry name" value="FAD_oxidored"/>
    <property type="match status" value="1"/>
</dbReference>
<dbReference type="AlphaFoldDB" id="A0A1M6DWW0"/>
<gene>
    <name evidence="6" type="ORF">SAMN05444373_100927</name>
</gene>
<reference evidence="6 7" key="1">
    <citation type="submission" date="2016-11" db="EMBL/GenBank/DDBJ databases">
        <authorList>
            <person name="Varghese N."/>
            <person name="Submissions S."/>
        </authorList>
    </citation>
    <scope>NUCLEOTIDE SEQUENCE [LARGE SCALE GENOMIC DNA]</scope>
    <source>
        <strain evidence="6 7">DSM 19027</strain>
    </source>
</reference>